<reference evidence="1 2" key="1">
    <citation type="submission" date="2024-01" db="EMBL/GenBank/DDBJ databases">
        <title>A telomere-to-telomere, gap-free genome of sweet tea (Lithocarpus litseifolius).</title>
        <authorList>
            <person name="Zhou J."/>
        </authorList>
    </citation>
    <scope>NUCLEOTIDE SEQUENCE [LARGE SCALE GENOMIC DNA]</scope>
    <source>
        <strain evidence="1">Zhou-2022a</strain>
        <tissue evidence="1">Leaf</tissue>
    </source>
</reference>
<proteinExistence type="predicted"/>
<dbReference type="EMBL" id="JAZDWU010000006">
    <property type="protein sequence ID" value="KAK9998006.1"/>
    <property type="molecule type" value="Genomic_DNA"/>
</dbReference>
<sequence>MWRSNSSVSSRTNCPPDIVNEEDHVVEEKEIPDFRRWNIPKVNVKTIYDTTWSESAKLSQYRVRTVEQTFSISRHHEKCCLFSKKNINEFLATKLKYLHIGLVQVAVKPLTRRGINASVLMCLRDARFKKFNDSILVKASPFKIADADTPVSGIIEECNFANKSLHIIGQQIDRIEEKIVEQTVSTKPEKPLIDLLSHREKIAFKTSQTKTLDIVEKILSD</sequence>
<dbReference type="PANTHER" id="PTHR47599:SF4">
    <property type="entry name" value="POLYPROTEIN"/>
    <property type="match status" value="1"/>
</dbReference>
<dbReference type="Proteomes" id="UP001459277">
    <property type="component" value="Unassembled WGS sequence"/>
</dbReference>
<organism evidence="1 2">
    <name type="scientific">Lithocarpus litseifolius</name>
    <dbReference type="NCBI Taxonomy" id="425828"/>
    <lineage>
        <taxon>Eukaryota</taxon>
        <taxon>Viridiplantae</taxon>
        <taxon>Streptophyta</taxon>
        <taxon>Embryophyta</taxon>
        <taxon>Tracheophyta</taxon>
        <taxon>Spermatophyta</taxon>
        <taxon>Magnoliopsida</taxon>
        <taxon>eudicotyledons</taxon>
        <taxon>Gunneridae</taxon>
        <taxon>Pentapetalae</taxon>
        <taxon>rosids</taxon>
        <taxon>fabids</taxon>
        <taxon>Fagales</taxon>
        <taxon>Fagaceae</taxon>
        <taxon>Lithocarpus</taxon>
    </lineage>
</organism>
<evidence type="ECO:0000313" key="1">
    <source>
        <dbReference type="EMBL" id="KAK9998006.1"/>
    </source>
</evidence>
<dbReference type="AlphaFoldDB" id="A0AAW2CK33"/>
<name>A0AAW2CK33_9ROSI</name>
<dbReference type="Pfam" id="PF01107">
    <property type="entry name" value="MP"/>
    <property type="match status" value="1"/>
</dbReference>
<evidence type="ECO:0000313" key="2">
    <source>
        <dbReference type="Proteomes" id="UP001459277"/>
    </source>
</evidence>
<dbReference type="PANTHER" id="PTHR47599">
    <property type="entry name" value="CELL-TO-CELL MOVEMENT PROTEIN"/>
    <property type="match status" value="1"/>
</dbReference>
<accession>A0AAW2CK33</accession>
<dbReference type="InterPro" id="IPR051596">
    <property type="entry name" value="Caulimoviridae_Movement"/>
</dbReference>
<dbReference type="InterPro" id="IPR028919">
    <property type="entry name" value="Viral_movement"/>
</dbReference>
<comment type="caution">
    <text evidence="1">The sequence shown here is derived from an EMBL/GenBank/DDBJ whole genome shotgun (WGS) entry which is preliminary data.</text>
</comment>
<gene>
    <name evidence="1" type="ORF">SO802_017609</name>
</gene>
<keyword evidence="2" id="KW-1185">Reference proteome</keyword>
<protein>
    <submittedName>
        <fullName evidence="1">Uncharacterized protein</fullName>
    </submittedName>
</protein>